<accession>A0ABQ8SKZ4</accession>
<evidence type="ECO:0000313" key="2">
    <source>
        <dbReference type="EMBL" id="KAJ4434802.1"/>
    </source>
</evidence>
<reference evidence="2 3" key="1">
    <citation type="journal article" date="2022" name="Allergy">
        <title>Genome assembly and annotation of Periplaneta americana reveal a comprehensive cockroach allergen profile.</title>
        <authorList>
            <person name="Wang L."/>
            <person name="Xiong Q."/>
            <person name="Saelim N."/>
            <person name="Wang L."/>
            <person name="Nong W."/>
            <person name="Wan A.T."/>
            <person name="Shi M."/>
            <person name="Liu X."/>
            <person name="Cao Q."/>
            <person name="Hui J.H.L."/>
            <person name="Sookrung N."/>
            <person name="Leung T.F."/>
            <person name="Tungtrongchitr A."/>
            <person name="Tsui S.K.W."/>
        </authorList>
    </citation>
    <scope>NUCLEOTIDE SEQUENCE [LARGE SCALE GENOMIC DNA]</scope>
    <source>
        <strain evidence="2">PWHHKU_190912</strain>
    </source>
</reference>
<sequence>MEQSRNEARKEIPKYQKNKQRNEEVEEEGNHQRKKKWRNQEMEEGRKVKQEKIAIQNCFRKEQIGVDQENMAQGRYVVAVDENRALQKHVGVDFQDSAEVDDFVTAEQHNVTGDHFNHKITNTVTMKMMMTMTCCLFQSSRILRRSEEKRIEAFEMWIWRIMECVKWTDRIRNEAVLERVNEERMMLKLIRKRKRNWLGHWLRRNCLQKDELEGMVNERNSGGPINNFSTSIFRDRLFCPLHYSLNNPEPFKEDIIQEFNQTYNKSVAVPIIASGIPLPPQPILNRWGTWLDAVNYYAEHYGKIMEVIVALDSTDSSAVAAVKSLPSEQLLEDILFIDSNFKIVSKNIILLE</sequence>
<feature type="region of interest" description="Disordered" evidence="1">
    <location>
        <begin position="1"/>
        <end position="47"/>
    </location>
</feature>
<dbReference type="EMBL" id="JAJSOF020000025">
    <property type="protein sequence ID" value="KAJ4434802.1"/>
    <property type="molecule type" value="Genomic_DNA"/>
</dbReference>
<organism evidence="2 3">
    <name type="scientific">Periplaneta americana</name>
    <name type="common">American cockroach</name>
    <name type="synonym">Blatta americana</name>
    <dbReference type="NCBI Taxonomy" id="6978"/>
    <lineage>
        <taxon>Eukaryota</taxon>
        <taxon>Metazoa</taxon>
        <taxon>Ecdysozoa</taxon>
        <taxon>Arthropoda</taxon>
        <taxon>Hexapoda</taxon>
        <taxon>Insecta</taxon>
        <taxon>Pterygota</taxon>
        <taxon>Neoptera</taxon>
        <taxon>Polyneoptera</taxon>
        <taxon>Dictyoptera</taxon>
        <taxon>Blattodea</taxon>
        <taxon>Blattoidea</taxon>
        <taxon>Blattidae</taxon>
        <taxon>Blattinae</taxon>
        <taxon>Periplaneta</taxon>
    </lineage>
</organism>
<proteinExistence type="predicted"/>
<keyword evidence="3" id="KW-1185">Reference proteome</keyword>
<evidence type="ECO:0000256" key="1">
    <source>
        <dbReference type="SAM" id="MobiDB-lite"/>
    </source>
</evidence>
<protein>
    <submittedName>
        <fullName evidence="2">Uncharacterized protein</fullName>
    </submittedName>
</protein>
<name>A0ABQ8SKZ4_PERAM</name>
<feature type="compositionally biased region" description="Basic and acidic residues" evidence="1">
    <location>
        <begin position="1"/>
        <end position="31"/>
    </location>
</feature>
<feature type="compositionally biased region" description="Basic and acidic residues" evidence="1">
    <location>
        <begin position="38"/>
        <end position="47"/>
    </location>
</feature>
<dbReference type="Proteomes" id="UP001148838">
    <property type="component" value="Unassembled WGS sequence"/>
</dbReference>
<gene>
    <name evidence="2" type="ORF">ANN_23373</name>
</gene>
<comment type="caution">
    <text evidence="2">The sequence shown here is derived from an EMBL/GenBank/DDBJ whole genome shotgun (WGS) entry which is preliminary data.</text>
</comment>
<evidence type="ECO:0000313" key="3">
    <source>
        <dbReference type="Proteomes" id="UP001148838"/>
    </source>
</evidence>